<evidence type="ECO:0000256" key="1">
    <source>
        <dbReference type="SAM" id="MobiDB-lite"/>
    </source>
</evidence>
<dbReference type="Proteomes" id="UP000323105">
    <property type="component" value="Unassembled WGS sequence"/>
</dbReference>
<evidence type="ECO:0000313" key="3">
    <source>
        <dbReference type="Proteomes" id="UP000323105"/>
    </source>
</evidence>
<reference evidence="2 3" key="1">
    <citation type="journal article" date="2019" name="Microbiol. Resour. Announc.">
        <title>Draft Genome Sequence of Comamonas testosteroni TA441, a Bacterium That Has a Cryptic Phenol Degradation Gene Cluster.</title>
        <authorList>
            <person name="Arai H."/>
            <person name="Ishii M."/>
        </authorList>
    </citation>
    <scope>NUCLEOTIDE SEQUENCE [LARGE SCALE GENOMIC DNA]</scope>
    <source>
        <strain evidence="2 3">TA441</strain>
    </source>
</reference>
<gene>
    <name evidence="2" type="ORF">CTTA_4955</name>
</gene>
<comment type="caution">
    <text evidence="2">The sequence shown here is derived from an EMBL/GenBank/DDBJ whole genome shotgun (WGS) entry which is preliminary data.</text>
</comment>
<proteinExistence type="predicted"/>
<accession>A0A5A7MKF2</accession>
<feature type="region of interest" description="Disordered" evidence="1">
    <location>
        <begin position="63"/>
        <end position="88"/>
    </location>
</feature>
<dbReference type="EMBL" id="BKBW01000021">
    <property type="protein sequence ID" value="GEQ77950.1"/>
    <property type="molecule type" value="Genomic_DNA"/>
</dbReference>
<protein>
    <submittedName>
        <fullName evidence="2">Uncharacterized protein</fullName>
    </submittedName>
</protein>
<evidence type="ECO:0000313" key="2">
    <source>
        <dbReference type="EMBL" id="GEQ77950.1"/>
    </source>
</evidence>
<organism evidence="2 3">
    <name type="scientific">Comamonas testosteroni</name>
    <name type="common">Pseudomonas testosteroni</name>
    <dbReference type="NCBI Taxonomy" id="285"/>
    <lineage>
        <taxon>Bacteria</taxon>
        <taxon>Pseudomonadati</taxon>
        <taxon>Pseudomonadota</taxon>
        <taxon>Betaproteobacteria</taxon>
        <taxon>Burkholderiales</taxon>
        <taxon>Comamonadaceae</taxon>
        <taxon>Comamonas</taxon>
    </lineage>
</organism>
<sequence>MPNDLPTHYLAARDHLVRLAMTPGWWHYSRHRALELEEESVTHGHGLWLGMREAVKAELKRLGFKPRPSDLEPVEPSTATRRPSPPMG</sequence>
<name>A0A5A7MKF2_COMTE</name>
<dbReference type="AlphaFoldDB" id="A0A5A7MKF2"/>